<proteinExistence type="predicted"/>
<evidence type="ECO:0000313" key="3">
    <source>
        <dbReference type="EMBL" id="PNT73722.1"/>
    </source>
</evidence>
<name>I1GKF8_BRADI</name>
<dbReference type="PANTHER" id="PTHR33074">
    <property type="entry name" value="EXPRESSED PROTEIN-RELATED"/>
    <property type="match status" value="1"/>
</dbReference>
<dbReference type="EMBL" id="CM000880">
    <property type="protein sequence ID" value="PNT73722.1"/>
    <property type="molecule type" value="Genomic_DNA"/>
</dbReference>
<dbReference type="Pfam" id="PF07762">
    <property type="entry name" value="DUF1618"/>
    <property type="match status" value="1"/>
</dbReference>
<reference evidence="3 4" key="1">
    <citation type="journal article" date="2010" name="Nature">
        <title>Genome sequencing and analysis of the model grass Brachypodium distachyon.</title>
        <authorList>
            <consortium name="International Brachypodium Initiative"/>
        </authorList>
    </citation>
    <scope>NUCLEOTIDE SEQUENCE [LARGE SCALE GENOMIC DNA]</scope>
    <source>
        <strain evidence="3 4">Bd21</strain>
    </source>
</reference>
<feature type="domain" description="DUF1618" evidence="2">
    <location>
        <begin position="232"/>
        <end position="408"/>
    </location>
</feature>
<dbReference type="Gramene" id="KQK11903">
    <property type="protein sequence ID" value="KQK11903"/>
    <property type="gene ID" value="BRADI_1g00410v3"/>
</dbReference>
<dbReference type="EnsemblPlants" id="KQK11903">
    <property type="protein sequence ID" value="KQK11903"/>
    <property type="gene ID" value="BRADI_1g00410v3"/>
</dbReference>
<sequence length="501" mass="56208">MAPPTVSLWIPPPLPESDGNATASGLVLLDRWCYIANLVNDTTAEGTTSTGVRIQVTFRAARPPLVSHFCVHCPGLDFLNAVPKVITTDADLILLCVPVYPTIGHGRDWDYFVYSLRARRLDLIPNPNPTCLCDPATVLLSREDEDGASWYAVAALDATFPVYHGRSALVRRDFYLYLYKSNSSEGWISKVMSLSDLVRDRLIPLPDTVEDRLYHETDKSIAIGGEGGTVAWVDLWRGILFCDVLSDCPVLHDVPLPVPARGNWNRLLVELDPFIFRDVTISRNRDSIKYIETESWSPRDEQPNTAPASYTEWVRNKSRKLRVFRDGWKATTWTMTIPVDFDDSHPLENCWHRHHSGIDVKDVTLQLDASNACPSNLLDMLCCSNTTEMLKGLQMACPIISMDDDIVYLISTIEPRHMDKFEVVLAIDVSKGVLRGLAELDAQKDFIFKDDIVSSDICWYLSKVTGTVEPSKRTAKQHNMGHGIKPTKQELGEPSAVHVKN</sequence>
<reference evidence="4" key="3">
    <citation type="submission" date="2018-08" db="UniProtKB">
        <authorList>
            <consortium name="EnsemblPlants"/>
        </authorList>
    </citation>
    <scope>IDENTIFICATION</scope>
    <source>
        <strain evidence="4">cv. Bd21</strain>
    </source>
</reference>
<evidence type="ECO:0000313" key="5">
    <source>
        <dbReference type="Proteomes" id="UP000008810"/>
    </source>
</evidence>
<feature type="region of interest" description="Disordered" evidence="1">
    <location>
        <begin position="472"/>
        <end position="501"/>
    </location>
</feature>
<dbReference type="GeneID" id="100835774"/>
<dbReference type="PANTHER" id="PTHR33074:SF49">
    <property type="entry name" value="OS07G0258000 PROTEIN"/>
    <property type="match status" value="1"/>
</dbReference>
<dbReference type="FunCoup" id="I1GKF8">
    <property type="interactions" value="664"/>
</dbReference>
<dbReference type="OMA" id="WNINCTF"/>
<evidence type="ECO:0000313" key="4">
    <source>
        <dbReference type="EnsemblPlants" id="KQK11903"/>
    </source>
</evidence>
<dbReference type="RefSeq" id="XP_010227766.1">
    <property type="nucleotide sequence ID" value="XM_010229464.3"/>
</dbReference>
<organism evidence="3">
    <name type="scientific">Brachypodium distachyon</name>
    <name type="common">Purple false brome</name>
    <name type="synonym">Trachynia distachya</name>
    <dbReference type="NCBI Taxonomy" id="15368"/>
    <lineage>
        <taxon>Eukaryota</taxon>
        <taxon>Viridiplantae</taxon>
        <taxon>Streptophyta</taxon>
        <taxon>Embryophyta</taxon>
        <taxon>Tracheophyta</taxon>
        <taxon>Spermatophyta</taxon>
        <taxon>Magnoliopsida</taxon>
        <taxon>Liliopsida</taxon>
        <taxon>Poales</taxon>
        <taxon>Poaceae</taxon>
        <taxon>BOP clade</taxon>
        <taxon>Pooideae</taxon>
        <taxon>Stipodae</taxon>
        <taxon>Brachypodieae</taxon>
        <taxon>Brachypodium</taxon>
    </lineage>
</organism>
<accession>I1GKF8</accession>
<keyword evidence="5" id="KW-1185">Reference proteome</keyword>
<dbReference type="OrthoDB" id="588941at2759"/>
<dbReference type="HOGENOM" id="CLU_008956_6_0_1"/>
<dbReference type="Proteomes" id="UP000008810">
    <property type="component" value="Chromosome 1"/>
</dbReference>
<protein>
    <recommendedName>
        <fullName evidence="2">DUF1618 domain-containing protein</fullName>
    </recommendedName>
</protein>
<evidence type="ECO:0000259" key="2">
    <source>
        <dbReference type="Pfam" id="PF07762"/>
    </source>
</evidence>
<dbReference type="EMBL" id="CM000880">
    <property type="protein sequence ID" value="KQK11903.1"/>
    <property type="molecule type" value="Genomic_DNA"/>
</dbReference>
<dbReference type="KEGG" id="bdi:100835774"/>
<gene>
    <name evidence="4" type="primary">LOC100835774</name>
    <name evidence="3" type="ORF">BRADI_1g00410v3</name>
</gene>
<dbReference type="InterPro" id="IPR011676">
    <property type="entry name" value="DUF1618"/>
</dbReference>
<evidence type="ECO:0000256" key="1">
    <source>
        <dbReference type="SAM" id="MobiDB-lite"/>
    </source>
</evidence>
<dbReference type="AlphaFoldDB" id="I1GKF8"/>
<dbReference type="eggNOG" id="ENOG502R571">
    <property type="taxonomic scope" value="Eukaryota"/>
</dbReference>
<dbReference type="EnsemblPlants" id="PNT73722">
    <property type="protein sequence ID" value="PNT73722"/>
    <property type="gene ID" value="BRADI_1g00410v3"/>
</dbReference>
<reference evidence="3" key="2">
    <citation type="submission" date="2017-06" db="EMBL/GenBank/DDBJ databases">
        <title>WGS assembly of Brachypodium distachyon.</title>
        <authorList>
            <consortium name="The International Brachypodium Initiative"/>
            <person name="Lucas S."/>
            <person name="Harmon-Smith M."/>
            <person name="Lail K."/>
            <person name="Tice H."/>
            <person name="Grimwood J."/>
            <person name="Bruce D."/>
            <person name="Barry K."/>
            <person name="Shu S."/>
            <person name="Lindquist E."/>
            <person name="Wang M."/>
            <person name="Pitluck S."/>
            <person name="Vogel J.P."/>
            <person name="Garvin D.F."/>
            <person name="Mockler T.C."/>
            <person name="Schmutz J."/>
            <person name="Rokhsar D."/>
            <person name="Bevan M.W."/>
        </authorList>
    </citation>
    <scope>NUCLEOTIDE SEQUENCE</scope>
    <source>
        <strain evidence="3">Bd21</strain>
    </source>
</reference>
<dbReference type="Gramene" id="PNT73722">
    <property type="protein sequence ID" value="PNT73722"/>
    <property type="gene ID" value="BRADI_1g00410v3"/>
</dbReference>